<evidence type="ECO:0000313" key="9">
    <source>
        <dbReference type="WBParaSite" id="SBAD_0000379501-mRNA-1"/>
    </source>
</evidence>
<feature type="transmembrane region" description="Helical" evidence="5">
    <location>
        <begin position="108"/>
        <end position="128"/>
    </location>
</feature>
<dbReference type="InterPro" id="IPR019430">
    <property type="entry name" value="7TM_GPCR_serpentine_rcpt_Srx"/>
</dbReference>
<keyword evidence="8" id="KW-1185">Reference proteome</keyword>
<keyword evidence="4 5" id="KW-0472">Membrane</keyword>
<evidence type="ECO:0000256" key="4">
    <source>
        <dbReference type="ARBA" id="ARBA00023136"/>
    </source>
</evidence>
<dbReference type="CDD" id="cd00637">
    <property type="entry name" value="7tm_classA_rhodopsin-like"/>
    <property type="match status" value="1"/>
</dbReference>
<keyword evidence="3 5" id="KW-1133">Transmembrane helix</keyword>
<sequence length="345" mass="39586">MPSDHTTIAISQQLNNTISVDAPDEWWHDVVVVVIWTVAAIYGLLLNILTVFAVFRNRTMRRTVSYWFVLSLAFCDILMLVICLVHVIPASALHDNFVEVSETRSIVFMFLYDVVWYTGVIQLGVVAINRFISIIFPTSYKRLFCPSNTYVIVAMSYAVGIVVSVPSLFPCCHMVYDHRMWITIYSKDDSMYFLADVLVNSLSVLTMVLCYGAILVKVRRSHKSTRQYAGVASNRRTQPNKRELRLFLQFFVVSLVFLATFVTWQWLPRIAASKWVYFVCTSMFFVNNAVNPTVYLIYNVMIRQEITNLLCGCCKAWPTWQRNGTTLNASDENINLKNPHTAELS</sequence>
<dbReference type="Proteomes" id="UP000270296">
    <property type="component" value="Unassembled WGS sequence"/>
</dbReference>
<reference evidence="9" key="1">
    <citation type="submission" date="2016-06" db="UniProtKB">
        <authorList>
            <consortium name="WormBaseParasite"/>
        </authorList>
    </citation>
    <scope>IDENTIFICATION</scope>
</reference>
<dbReference type="OrthoDB" id="10017003at2759"/>
<dbReference type="AlphaFoldDB" id="A0A183IJ35"/>
<dbReference type="GO" id="GO:0016020">
    <property type="term" value="C:membrane"/>
    <property type="evidence" value="ECO:0007669"/>
    <property type="project" value="UniProtKB-SubCell"/>
</dbReference>
<comment type="subcellular location">
    <subcellularLocation>
        <location evidence="1">Membrane</location>
    </subcellularLocation>
</comment>
<dbReference type="PANTHER" id="PTHR22718">
    <property type="entry name" value="SERPENTINE RECEPTOR, CLASS X"/>
    <property type="match status" value="1"/>
</dbReference>
<evidence type="ECO:0000256" key="5">
    <source>
        <dbReference type="SAM" id="Phobius"/>
    </source>
</evidence>
<proteinExistence type="predicted"/>
<feature type="transmembrane region" description="Helical" evidence="5">
    <location>
        <begin position="276"/>
        <end position="298"/>
    </location>
</feature>
<dbReference type="GO" id="GO:0004930">
    <property type="term" value="F:G protein-coupled receptor activity"/>
    <property type="evidence" value="ECO:0007669"/>
    <property type="project" value="InterPro"/>
</dbReference>
<feature type="transmembrane region" description="Helical" evidence="5">
    <location>
        <begin position="244"/>
        <end position="264"/>
    </location>
</feature>
<dbReference type="Pfam" id="PF10328">
    <property type="entry name" value="7TM_GPCR_Srx"/>
    <property type="match status" value="1"/>
</dbReference>
<dbReference type="SUPFAM" id="SSF81321">
    <property type="entry name" value="Family A G protein-coupled receptor-like"/>
    <property type="match status" value="1"/>
</dbReference>
<organism evidence="9">
    <name type="scientific">Soboliphyme baturini</name>
    <dbReference type="NCBI Taxonomy" id="241478"/>
    <lineage>
        <taxon>Eukaryota</taxon>
        <taxon>Metazoa</taxon>
        <taxon>Ecdysozoa</taxon>
        <taxon>Nematoda</taxon>
        <taxon>Enoplea</taxon>
        <taxon>Dorylaimia</taxon>
        <taxon>Dioctophymatida</taxon>
        <taxon>Dioctophymatoidea</taxon>
        <taxon>Soboliphymatidae</taxon>
        <taxon>Soboliphyme</taxon>
    </lineage>
</organism>
<dbReference type="Gene3D" id="1.20.1070.10">
    <property type="entry name" value="Rhodopsin 7-helix transmembrane proteins"/>
    <property type="match status" value="1"/>
</dbReference>
<evidence type="ECO:0000256" key="1">
    <source>
        <dbReference type="ARBA" id="ARBA00004370"/>
    </source>
</evidence>
<feature type="domain" description="G-protein coupled receptors family 1 profile" evidence="6">
    <location>
        <begin position="46"/>
        <end position="295"/>
    </location>
</feature>
<feature type="transmembrane region" description="Helical" evidence="5">
    <location>
        <begin position="149"/>
        <end position="176"/>
    </location>
</feature>
<evidence type="ECO:0000259" key="6">
    <source>
        <dbReference type="PROSITE" id="PS50262"/>
    </source>
</evidence>
<dbReference type="PRINTS" id="PR00237">
    <property type="entry name" value="GPCRRHODOPSN"/>
</dbReference>
<gene>
    <name evidence="7" type="ORF">SBAD_LOCUS3631</name>
</gene>
<dbReference type="InterPro" id="IPR017452">
    <property type="entry name" value="GPCR_Rhodpsn_7TM"/>
</dbReference>
<keyword evidence="2 5" id="KW-0812">Transmembrane</keyword>
<reference evidence="7 8" key="2">
    <citation type="submission" date="2018-11" db="EMBL/GenBank/DDBJ databases">
        <authorList>
            <consortium name="Pathogen Informatics"/>
        </authorList>
    </citation>
    <scope>NUCLEOTIDE SEQUENCE [LARGE SCALE GENOMIC DNA]</scope>
</reference>
<name>A0A183IJ35_9BILA</name>
<evidence type="ECO:0000313" key="8">
    <source>
        <dbReference type="Proteomes" id="UP000270296"/>
    </source>
</evidence>
<feature type="transmembrane region" description="Helical" evidence="5">
    <location>
        <begin position="30"/>
        <end position="55"/>
    </location>
</feature>
<feature type="transmembrane region" description="Helical" evidence="5">
    <location>
        <begin position="67"/>
        <end position="88"/>
    </location>
</feature>
<evidence type="ECO:0000313" key="7">
    <source>
        <dbReference type="EMBL" id="VDP01848.1"/>
    </source>
</evidence>
<dbReference type="PANTHER" id="PTHR22718:SF34">
    <property type="entry name" value="G-PROTEIN COUPLED RECEPTORS FAMILY 1 PROFILE DOMAIN-CONTAINING PROTEIN"/>
    <property type="match status" value="1"/>
</dbReference>
<accession>A0A183IJ35</accession>
<feature type="transmembrane region" description="Helical" evidence="5">
    <location>
        <begin position="191"/>
        <end position="216"/>
    </location>
</feature>
<evidence type="ECO:0000256" key="3">
    <source>
        <dbReference type="ARBA" id="ARBA00022989"/>
    </source>
</evidence>
<dbReference type="WBParaSite" id="SBAD_0000379501-mRNA-1">
    <property type="protein sequence ID" value="SBAD_0000379501-mRNA-1"/>
    <property type="gene ID" value="SBAD_0000379501"/>
</dbReference>
<protein>
    <submittedName>
        <fullName evidence="9">G_PROTEIN_RECEP_F1_2 domain-containing protein</fullName>
    </submittedName>
</protein>
<evidence type="ECO:0000256" key="2">
    <source>
        <dbReference type="ARBA" id="ARBA00022692"/>
    </source>
</evidence>
<dbReference type="PROSITE" id="PS50262">
    <property type="entry name" value="G_PROTEIN_RECEP_F1_2"/>
    <property type="match status" value="1"/>
</dbReference>
<dbReference type="InterPro" id="IPR000276">
    <property type="entry name" value="GPCR_Rhodpsn"/>
</dbReference>
<dbReference type="EMBL" id="UZAM01007855">
    <property type="protein sequence ID" value="VDP01848.1"/>
    <property type="molecule type" value="Genomic_DNA"/>
</dbReference>